<gene>
    <name evidence="2" type="ORF">GCM10011611_39000</name>
</gene>
<dbReference type="Pfam" id="PF12697">
    <property type="entry name" value="Abhydrolase_6"/>
    <property type="match status" value="1"/>
</dbReference>
<dbReference type="GO" id="GO:0016787">
    <property type="term" value="F:hydrolase activity"/>
    <property type="evidence" value="ECO:0007669"/>
    <property type="project" value="UniProtKB-KW"/>
</dbReference>
<evidence type="ECO:0000259" key="1">
    <source>
        <dbReference type="Pfam" id="PF12697"/>
    </source>
</evidence>
<dbReference type="Gene3D" id="3.40.50.1820">
    <property type="entry name" value="alpha/beta hydrolase"/>
    <property type="match status" value="1"/>
</dbReference>
<proteinExistence type="predicted"/>
<accession>A0A8J3E3C3</accession>
<keyword evidence="3" id="KW-1185">Reference proteome</keyword>
<dbReference type="SUPFAM" id="SSF53474">
    <property type="entry name" value="alpha/beta-Hydrolases"/>
    <property type="match status" value="1"/>
</dbReference>
<dbReference type="Proteomes" id="UP000646365">
    <property type="component" value="Unassembled WGS sequence"/>
</dbReference>
<sequence length="263" mass="29050">MTVTTIERDFVEIDGRRLETAWLAPARPDASTIVMLHEGVGSVALWKDFPERLARATGCGVLAYSRYGYGASSLLEEKRPVEYMHHEGEVVLPAVLNHFAITRPVLFGHSDGGSIALIYAGRHPDAVAGLILEAPHVFVEDLTVTSIAGIKEVFRTTDLGAKLGRYHQDPDRTFWGWNDIWLDPRFKFWNIEAYLPAIRCPILAIQGLDDEYGTRAQLDAIQAATPATEIVLLEHCGHSPHRDQAAAVLDRSAAFIEALLRAG</sequence>
<dbReference type="RefSeq" id="WP_229743827.1">
    <property type="nucleotide sequence ID" value="NZ_BMJQ01000010.1"/>
</dbReference>
<evidence type="ECO:0000313" key="2">
    <source>
        <dbReference type="EMBL" id="GGF29146.1"/>
    </source>
</evidence>
<dbReference type="PANTHER" id="PTHR43689">
    <property type="entry name" value="HYDROLASE"/>
    <property type="match status" value="1"/>
</dbReference>
<dbReference type="EMBL" id="BMJQ01000010">
    <property type="protein sequence ID" value="GGF29146.1"/>
    <property type="molecule type" value="Genomic_DNA"/>
</dbReference>
<organism evidence="2 3">
    <name type="scientific">Aliidongia dinghuensis</name>
    <dbReference type="NCBI Taxonomy" id="1867774"/>
    <lineage>
        <taxon>Bacteria</taxon>
        <taxon>Pseudomonadati</taxon>
        <taxon>Pseudomonadota</taxon>
        <taxon>Alphaproteobacteria</taxon>
        <taxon>Rhodospirillales</taxon>
        <taxon>Dongiaceae</taxon>
        <taxon>Aliidongia</taxon>
    </lineage>
</organism>
<dbReference type="InterPro" id="IPR000073">
    <property type="entry name" value="AB_hydrolase_1"/>
</dbReference>
<dbReference type="PANTHER" id="PTHR43689:SF8">
    <property type="entry name" value="ALPHA_BETA-HYDROLASES SUPERFAMILY PROTEIN"/>
    <property type="match status" value="1"/>
</dbReference>
<dbReference type="AlphaFoldDB" id="A0A8J3E3C3"/>
<reference evidence="2" key="1">
    <citation type="journal article" date="2014" name="Int. J. Syst. Evol. Microbiol.">
        <title>Complete genome sequence of Corynebacterium casei LMG S-19264T (=DSM 44701T), isolated from a smear-ripened cheese.</title>
        <authorList>
            <consortium name="US DOE Joint Genome Institute (JGI-PGF)"/>
            <person name="Walter F."/>
            <person name="Albersmeier A."/>
            <person name="Kalinowski J."/>
            <person name="Ruckert C."/>
        </authorList>
    </citation>
    <scope>NUCLEOTIDE SEQUENCE</scope>
    <source>
        <strain evidence="2">CGMCC 1.15725</strain>
    </source>
</reference>
<comment type="caution">
    <text evidence="2">The sequence shown here is derived from an EMBL/GenBank/DDBJ whole genome shotgun (WGS) entry which is preliminary data.</text>
</comment>
<evidence type="ECO:0000313" key="3">
    <source>
        <dbReference type="Proteomes" id="UP000646365"/>
    </source>
</evidence>
<reference evidence="2" key="2">
    <citation type="submission" date="2020-09" db="EMBL/GenBank/DDBJ databases">
        <authorList>
            <person name="Sun Q."/>
            <person name="Zhou Y."/>
        </authorList>
    </citation>
    <scope>NUCLEOTIDE SEQUENCE</scope>
    <source>
        <strain evidence="2">CGMCC 1.15725</strain>
    </source>
</reference>
<dbReference type="InterPro" id="IPR029058">
    <property type="entry name" value="AB_hydrolase_fold"/>
</dbReference>
<name>A0A8J3E3C3_9PROT</name>
<feature type="domain" description="AB hydrolase-1" evidence="1">
    <location>
        <begin position="33"/>
        <end position="250"/>
    </location>
</feature>
<keyword evidence="2" id="KW-0378">Hydrolase</keyword>
<protein>
    <submittedName>
        <fullName evidence="2">Alpha/beta hydrolase</fullName>
    </submittedName>
</protein>